<gene>
    <name evidence="2" type="ORF">G3446_05620</name>
</gene>
<sequence>MRAVGSSLPPFPILLACCLALPAMLDASLAQAVSQSCTHGQILVQAADAPIAEIVCAGAGDAVDFLSDAGLEAGESLLIHVVDALPPGVEPSAAGCYVQTDAGIYLLAPAVLERMHAATGIDSGPLPYRSMVAHEVAHAIAANNFLVSRPSVQAHEYIAYVTMYAAMPPATRELILAGVAGDGFDGEDEITETIYFLAPHWFGVQVYRHYLKCPDRRGLLKAILAGQALRRARER</sequence>
<dbReference type="InterPro" id="IPR046579">
    <property type="entry name" value="DUF6639"/>
</dbReference>
<dbReference type="EMBL" id="JAAIJQ010000012">
    <property type="protein sequence ID" value="NEV61378.1"/>
    <property type="molecule type" value="Genomic_DNA"/>
</dbReference>
<feature type="signal peptide" evidence="1">
    <location>
        <begin position="1"/>
        <end position="32"/>
    </location>
</feature>
<name>A0A6M0JV12_9GAMM</name>
<reference evidence="2 3" key="1">
    <citation type="submission" date="2020-02" db="EMBL/GenBank/DDBJ databases">
        <title>Genome sequences of Thiorhodococcus mannitoliphagus and Thiorhodococcus minor, purple sulfur photosynthetic bacteria in the gammaproteobacterial family, Chromatiaceae.</title>
        <authorList>
            <person name="Aviles F.A."/>
            <person name="Meyer T.E."/>
            <person name="Kyndt J.A."/>
        </authorList>
    </citation>
    <scope>NUCLEOTIDE SEQUENCE [LARGE SCALE GENOMIC DNA]</scope>
    <source>
        <strain evidence="2 3">DSM 11518</strain>
    </source>
</reference>
<evidence type="ECO:0000256" key="1">
    <source>
        <dbReference type="SAM" id="SignalP"/>
    </source>
</evidence>
<accession>A0A6M0JV12</accession>
<dbReference type="Proteomes" id="UP000483379">
    <property type="component" value="Unassembled WGS sequence"/>
</dbReference>
<protein>
    <recommendedName>
        <fullName evidence="4">Zinc metallopeptidase</fullName>
    </recommendedName>
</protein>
<evidence type="ECO:0000313" key="2">
    <source>
        <dbReference type="EMBL" id="NEV61378.1"/>
    </source>
</evidence>
<dbReference type="Pfam" id="PF20344">
    <property type="entry name" value="DUF6639"/>
    <property type="match status" value="1"/>
</dbReference>
<dbReference type="PROSITE" id="PS51257">
    <property type="entry name" value="PROKAR_LIPOPROTEIN"/>
    <property type="match status" value="1"/>
</dbReference>
<keyword evidence="1" id="KW-0732">Signal</keyword>
<proteinExistence type="predicted"/>
<evidence type="ECO:0008006" key="4">
    <source>
        <dbReference type="Google" id="ProtNLM"/>
    </source>
</evidence>
<feature type="chain" id="PRO_5026798713" description="Zinc metallopeptidase" evidence="1">
    <location>
        <begin position="33"/>
        <end position="235"/>
    </location>
</feature>
<dbReference type="RefSeq" id="WP_164451551.1">
    <property type="nucleotide sequence ID" value="NZ_JAAIJQ010000012.1"/>
</dbReference>
<comment type="caution">
    <text evidence="2">The sequence shown here is derived from an EMBL/GenBank/DDBJ whole genome shotgun (WGS) entry which is preliminary data.</text>
</comment>
<keyword evidence="3" id="KW-1185">Reference proteome</keyword>
<organism evidence="2 3">
    <name type="scientific">Thiorhodococcus minor</name>
    <dbReference type="NCBI Taxonomy" id="57489"/>
    <lineage>
        <taxon>Bacteria</taxon>
        <taxon>Pseudomonadati</taxon>
        <taxon>Pseudomonadota</taxon>
        <taxon>Gammaproteobacteria</taxon>
        <taxon>Chromatiales</taxon>
        <taxon>Chromatiaceae</taxon>
        <taxon>Thiorhodococcus</taxon>
    </lineage>
</organism>
<dbReference type="AlphaFoldDB" id="A0A6M0JV12"/>
<evidence type="ECO:0000313" key="3">
    <source>
        <dbReference type="Proteomes" id="UP000483379"/>
    </source>
</evidence>